<dbReference type="EMBL" id="JAMKPW020000004">
    <property type="protein sequence ID" value="KAK8219280.1"/>
    <property type="molecule type" value="Genomic_DNA"/>
</dbReference>
<evidence type="ECO:0000313" key="1">
    <source>
        <dbReference type="EMBL" id="KAK8219280.1"/>
    </source>
</evidence>
<accession>A0ACC3SLX6</accession>
<organism evidence="1 2">
    <name type="scientific">Zalaria obscura</name>
    <dbReference type="NCBI Taxonomy" id="2024903"/>
    <lineage>
        <taxon>Eukaryota</taxon>
        <taxon>Fungi</taxon>
        <taxon>Dikarya</taxon>
        <taxon>Ascomycota</taxon>
        <taxon>Pezizomycotina</taxon>
        <taxon>Dothideomycetes</taxon>
        <taxon>Dothideomycetidae</taxon>
        <taxon>Dothideales</taxon>
        <taxon>Zalariaceae</taxon>
        <taxon>Zalaria</taxon>
    </lineage>
</organism>
<reference evidence="1" key="1">
    <citation type="submission" date="2024-02" db="EMBL/GenBank/DDBJ databases">
        <title>Metagenome Assembled Genome of Zalaria obscura JY119.</title>
        <authorList>
            <person name="Vighnesh L."/>
            <person name="Jagadeeshwari U."/>
            <person name="Venkata Ramana C."/>
            <person name="Sasikala C."/>
        </authorList>
    </citation>
    <scope>NUCLEOTIDE SEQUENCE</scope>
    <source>
        <strain evidence="1">JY119</strain>
    </source>
</reference>
<keyword evidence="1" id="KW-0808">Transferase</keyword>
<keyword evidence="1" id="KW-0548">Nucleotidyltransferase</keyword>
<protein>
    <submittedName>
        <fullName evidence="1">3'-phosphoadenosine 5'-phosphosulfate sulfotransferase</fullName>
        <ecNumber evidence="1">2.7.7.2</ecNumber>
    </submittedName>
</protein>
<proteinExistence type="predicted"/>
<name>A0ACC3SLX6_9PEZI</name>
<dbReference type="EC" id="2.7.7.2" evidence="1"/>
<evidence type="ECO:0000313" key="2">
    <source>
        <dbReference type="Proteomes" id="UP001320706"/>
    </source>
</evidence>
<comment type="caution">
    <text evidence="1">The sequence shown here is derived from an EMBL/GenBank/DDBJ whole genome shotgun (WGS) entry which is preliminary data.</text>
</comment>
<gene>
    <name evidence="1" type="primary">FAD1</name>
    <name evidence="1" type="ORF">M8818_001014</name>
</gene>
<keyword evidence="2" id="KW-1185">Reference proteome</keyword>
<sequence>MTEPLLGVASDNAGRTETIAPNAEPDFSALCTKVNARIAAFLDAAPATERLRSVQEQTRLSLRILEEALERYSALHTHTQKTSTKLPHSLQSVYIVSPHPFHQVEEFVAESVSTYHLDLARYAKPMRQAFEEYLHDKEEVKAIFVGTRRTDPHGASLKYFDPTDRGWPPFMRIHPVIDWHYAEIWTFIRHLDIPYCSLYDLGYTSLGGTTDTHPNPALRAQSDKDKAADTGYRPAYELVEDEEERLGRDK</sequence>
<dbReference type="Proteomes" id="UP001320706">
    <property type="component" value="Unassembled WGS sequence"/>
</dbReference>